<organism evidence="1 2">
    <name type="scientific">Candidatus Desulfosporosinus infrequens</name>
    <dbReference type="NCBI Taxonomy" id="2043169"/>
    <lineage>
        <taxon>Bacteria</taxon>
        <taxon>Bacillati</taxon>
        <taxon>Bacillota</taxon>
        <taxon>Clostridia</taxon>
        <taxon>Eubacteriales</taxon>
        <taxon>Desulfitobacteriaceae</taxon>
        <taxon>Desulfosporosinus</taxon>
    </lineage>
</organism>
<evidence type="ECO:0000313" key="1">
    <source>
        <dbReference type="EMBL" id="SPF41151.1"/>
    </source>
</evidence>
<name>A0A2U3KNC6_9FIRM</name>
<evidence type="ECO:0000313" key="2">
    <source>
        <dbReference type="Proteomes" id="UP000238916"/>
    </source>
</evidence>
<dbReference type="Proteomes" id="UP000238916">
    <property type="component" value="Unassembled WGS sequence"/>
</dbReference>
<proteinExistence type="predicted"/>
<protein>
    <submittedName>
        <fullName evidence="1">Uncharacterized protein</fullName>
    </submittedName>
</protein>
<sequence length="48" mass="5554">MKQLVKIQKHDVIQVERRGMTSQEKYIIQTILVEVGLEPLCAETVDQD</sequence>
<reference evidence="2" key="1">
    <citation type="submission" date="2018-02" db="EMBL/GenBank/DDBJ databases">
        <authorList>
            <person name="Hausmann B."/>
        </authorList>
    </citation>
    <scope>NUCLEOTIDE SEQUENCE [LARGE SCALE GENOMIC DNA]</scope>
    <source>
        <strain evidence="2">Peat soil MAG SbF1</strain>
    </source>
</reference>
<accession>A0A2U3KNC6</accession>
<dbReference type="AlphaFoldDB" id="A0A2U3KNC6"/>
<gene>
    <name evidence="1" type="ORF">SBF1_2440005</name>
</gene>
<dbReference type="EMBL" id="OMOF01000162">
    <property type="protein sequence ID" value="SPF41151.1"/>
    <property type="molecule type" value="Genomic_DNA"/>
</dbReference>